<evidence type="ECO:0000256" key="1">
    <source>
        <dbReference type="SAM" id="Phobius"/>
    </source>
</evidence>
<reference evidence="2" key="1">
    <citation type="journal article" date="2015" name="Nature">
        <title>Complex archaea that bridge the gap between prokaryotes and eukaryotes.</title>
        <authorList>
            <person name="Spang A."/>
            <person name="Saw J.H."/>
            <person name="Jorgensen S.L."/>
            <person name="Zaremba-Niedzwiedzka K."/>
            <person name="Martijn J."/>
            <person name="Lind A.E."/>
            <person name="van Eijk R."/>
            <person name="Schleper C."/>
            <person name="Guy L."/>
            <person name="Ettema T.J."/>
        </authorList>
    </citation>
    <scope>NUCLEOTIDE SEQUENCE</scope>
</reference>
<keyword evidence="1" id="KW-1133">Transmembrane helix</keyword>
<dbReference type="InterPro" id="IPR013783">
    <property type="entry name" value="Ig-like_fold"/>
</dbReference>
<accession>A0A0F9TP29</accession>
<dbReference type="Gene3D" id="2.60.40.10">
    <property type="entry name" value="Immunoglobulins"/>
    <property type="match status" value="1"/>
</dbReference>
<organism evidence="2">
    <name type="scientific">marine sediment metagenome</name>
    <dbReference type="NCBI Taxonomy" id="412755"/>
    <lineage>
        <taxon>unclassified sequences</taxon>
        <taxon>metagenomes</taxon>
        <taxon>ecological metagenomes</taxon>
    </lineage>
</organism>
<dbReference type="AlphaFoldDB" id="A0A0F9TP29"/>
<comment type="caution">
    <text evidence="2">The sequence shown here is derived from an EMBL/GenBank/DDBJ whole genome shotgun (WGS) entry which is preliminary data.</text>
</comment>
<protein>
    <submittedName>
        <fullName evidence="2">Uncharacterized protein</fullName>
    </submittedName>
</protein>
<keyword evidence="1" id="KW-0812">Transmembrane</keyword>
<proteinExistence type="predicted"/>
<dbReference type="EMBL" id="LAZR01001094">
    <property type="protein sequence ID" value="KKN50821.1"/>
    <property type="molecule type" value="Genomic_DNA"/>
</dbReference>
<evidence type="ECO:0000313" key="2">
    <source>
        <dbReference type="EMBL" id="KKN50821.1"/>
    </source>
</evidence>
<dbReference type="Pfam" id="PF17957">
    <property type="entry name" value="Big_7"/>
    <property type="match status" value="1"/>
</dbReference>
<keyword evidence="1" id="KW-0472">Membrane</keyword>
<sequence>MSMNGNKVFSKAKETHSKIRHMVNSHLSVRTLAPLVVLVLIFNGILIPVQVNILKPFEPETTLAQQVTEDLTEASKNDKSYPTVEITSHKNNDKVSGKIKLIAKAHDNIGLAHVGFYDNSLDNKIGDSREVIFDTTRYYGTRIIYAMAKDYAGNTSISSVTLHVENDKSIFLGKAGK</sequence>
<name>A0A0F9TP29_9ZZZZ</name>
<feature type="transmembrane region" description="Helical" evidence="1">
    <location>
        <begin position="27"/>
        <end position="47"/>
    </location>
</feature>
<gene>
    <name evidence="2" type="ORF">LCGC14_0629030</name>
</gene>